<dbReference type="InterPro" id="IPR035965">
    <property type="entry name" value="PAS-like_dom_sf"/>
</dbReference>
<dbReference type="PROSITE" id="PS50112">
    <property type="entry name" value="PAS"/>
    <property type="match status" value="3"/>
</dbReference>
<dbReference type="SMART" id="SM00091">
    <property type="entry name" value="PAS"/>
    <property type="match status" value="4"/>
</dbReference>
<dbReference type="EMBL" id="JALJXV010000009">
    <property type="protein sequence ID" value="MCP1676327.1"/>
    <property type="molecule type" value="Genomic_DNA"/>
</dbReference>
<feature type="domain" description="PAS" evidence="1">
    <location>
        <begin position="289"/>
        <end position="366"/>
    </location>
</feature>
<dbReference type="SUPFAM" id="SSF55781">
    <property type="entry name" value="GAF domain-like"/>
    <property type="match status" value="1"/>
</dbReference>
<dbReference type="InterPro" id="IPR035919">
    <property type="entry name" value="EAL_sf"/>
</dbReference>
<dbReference type="SUPFAM" id="SSF55073">
    <property type="entry name" value="Nucleotide cyclase"/>
    <property type="match status" value="1"/>
</dbReference>
<dbReference type="PROSITE" id="PS50883">
    <property type="entry name" value="EAL"/>
    <property type="match status" value="1"/>
</dbReference>
<evidence type="ECO:0000259" key="1">
    <source>
        <dbReference type="PROSITE" id="PS50112"/>
    </source>
</evidence>
<dbReference type="Pfam" id="PF00563">
    <property type="entry name" value="EAL"/>
    <property type="match status" value="1"/>
</dbReference>
<dbReference type="PROSITE" id="PS50113">
    <property type="entry name" value="PAC"/>
    <property type="match status" value="1"/>
</dbReference>
<dbReference type="CDD" id="cd00130">
    <property type="entry name" value="PAS"/>
    <property type="match status" value="2"/>
</dbReference>
<evidence type="ECO:0000259" key="4">
    <source>
        <dbReference type="PROSITE" id="PS50887"/>
    </source>
</evidence>
<dbReference type="Gene3D" id="3.20.20.450">
    <property type="entry name" value="EAL domain"/>
    <property type="match status" value="1"/>
</dbReference>
<proteinExistence type="predicted"/>
<feature type="domain" description="GGDEF" evidence="4">
    <location>
        <begin position="854"/>
        <end position="986"/>
    </location>
</feature>
<organism evidence="5 6">
    <name type="scientific">Natronocella acetinitrilica</name>
    <dbReference type="NCBI Taxonomy" id="414046"/>
    <lineage>
        <taxon>Bacteria</taxon>
        <taxon>Pseudomonadati</taxon>
        <taxon>Pseudomonadota</taxon>
        <taxon>Gammaproteobacteria</taxon>
        <taxon>Chromatiales</taxon>
        <taxon>Ectothiorhodospiraceae</taxon>
        <taxon>Natronocella</taxon>
    </lineage>
</organism>
<dbReference type="Gene3D" id="3.30.70.270">
    <property type="match status" value="1"/>
</dbReference>
<dbReference type="InterPro" id="IPR043128">
    <property type="entry name" value="Rev_trsase/Diguanyl_cyclase"/>
</dbReference>
<dbReference type="Proteomes" id="UP001205843">
    <property type="component" value="Unassembled WGS sequence"/>
</dbReference>
<dbReference type="SMART" id="SM00267">
    <property type="entry name" value="GGDEF"/>
    <property type="match status" value="1"/>
</dbReference>
<dbReference type="CDD" id="cd01948">
    <property type="entry name" value="EAL"/>
    <property type="match status" value="1"/>
</dbReference>
<dbReference type="PANTHER" id="PTHR44757:SF2">
    <property type="entry name" value="BIOFILM ARCHITECTURE MAINTENANCE PROTEIN MBAA"/>
    <property type="match status" value="1"/>
</dbReference>
<dbReference type="RefSeq" id="WP_253482103.1">
    <property type="nucleotide sequence ID" value="NZ_JALJXV010000009.1"/>
</dbReference>
<dbReference type="PANTHER" id="PTHR44757">
    <property type="entry name" value="DIGUANYLATE CYCLASE DGCP"/>
    <property type="match status" value="1"/>
</dbReference>
<sequence>MSELVRGSAVAGILPELGHSRLAELDTLGPLLDALLLLFDADNGFLALAEPDQVRWLRLARSGDCPDTDRDELIRLLVQTASTPLRTWEADTPEPIRQLAANAFMVRREASQVAGTFLLVLNDCDQVATREAARLGGLDQLWNALEQIILRERLGIWLEGALPWSQGRSAILEAVTTATGLSVLAIDANGDVLAMNNALAKTIGDNVVNLLGRPLFTLLPDEGNHGQEQRIRRQLTSDDPWLHFLELQARDGNLLEYSCTTRLFRDRGQPQLLIIACCRAEDTCVTPPVTGKLHELLTSGRDAVLITDGEDLHFPGPRILYANPAFSRMTGFPPESVLGRSPHMVQGENTDRENMARFIQRLRKHRQARTEAINYTREGAEYRVEIEARESVDPLSNRRQYVATQRDVTVRRLTERSHTELELALQHVGDGVILCDHLDRISWFNGSGQTFLLSRADGMGRLLSEQLAEPGDGLPLQAALQRARTEQTAQELELVGMREGRLLWARLTPLPPRRCEPHAVAVTIRDITDFSTARHQLELQAMAMETTPSAMALTDNQGYIIWLNQTMERLFGSHIQHTGDYLPGLMPHSATAARHTLQSAIAERSDWHGEVSWYLPDNGGTALYEHALTPLRPARSRAETVYLFTGQNITARRDYTRLLELRNRRLISLVALQDLARTDARSSELALEATERIRANMMGHRASLVLLQPDGRLETMASAALGELSGSELPAPEEQLVELIRQPQDRKAFAVCLVGGDPEGGDLPSCLVVAPIGIRGRAYGALLLSTEPERQFVDADLMYHRAVADIVDSALHAETQRGRTEHLIHNDPLTNLPNRRSFLDQLQFMVEVAAEQQAELALLVLDLNRFRQINDSFGHEVGDELLRMVGTRLRQSIPDSAVVARVGADEFGVLLPFSRADAADTLAARIHEYINAPITIGLDTLHLRVSIGIATFPSDGRQADDLLLSANSARLEAKRLRQPTIASRRRGPGFTREDVRIEHRLHAALDTGSLYLHYQPIRRLDTDEVTDLEVLVRWDDPVLGQVPPARFIPVAENTGVIQALDRHVLDQALQETAASGVNVSVNVSAQTLLDEDYCGFVRRVLQKHRRPARALTLEITERVFADTARIRPVLQKLVELGVHIAIDDFGTGYSSLHLLPELPVSRLKIDRSFLGRRNEKPGYAAVILASVRLARGIGIHSLIEGVETQLDLDWVRATGLDYAQGYFLGRPAPLDDLYGVKAKPR</sequence>
<feature type="domain" description="PAS" evidence="1">
    <location>
        <begin position="168"/>
        <end position="238"/>
    </location>
</feature>
<dbReference type="InterPro" id="IPR000014">
    <property type="entry name" value="PAS"/>
</dbReference>
<dbReference type="GO" id="GO:0006355">
    <property type="term" value="P:regulation of DNA-templated transcription"/>
    <property type="evidence" value="ECO:0007669"/>
    <property type="project" value="InterPro"/>
</dbReference>
<protein>
    <submittedName>
        <fullName evidence="5">Diguanylate cyclase (GGDEF)-like protein/PAS domain S-box-containing protein</fullName>
    </submittedName>
</protein>
<comment type="caution">
    <text evidence="5">The sequence shown here is derived from an EMBL/GenBank/DDBJ whole genome shotgun (WGS) entry which is preliminary data.</text>
</comment>
<dbReference type="NCBIfam" id="TIGR00254">
    <property type="entry name" value="GGDEF"/>
    <property type="match status" value="1"/>
</dbReference>
<dbReference type="SMART" id="SM00052">
    <property type="entry name" value="EAL"/>
    <property type="match status" value="1"/>
</dbReference>
<dbReference type="NCBIfam" id="TIGR00229">
    <property type="entry name" value="sensory_box"/>
    <property type="match status" value="2"/>
</dbReference>
<dbReference type="InterPro" id="IPR013767">
    <property type="entry name" value="PAS_fold"/>
</dbReference>
<dbReference type="InterPro" id="IPR052155">
    <property type="entry name" value="Biofilm_reg_signaling"/>
</dbReference>
<reference evidence="5" key="1">
    <citation type="submission" date="2022-03" db="EMBL/GenBank/DDBJ databases">
        <title>Genomic Encyclopedia of Type Strains, Phase III (KMG-III): the genomes of soil and plant-associated and newly described type strains.</title>
        <authorList>
            <person name="Whitman W."/>
        </authorList>
    </citation>
    <scope>NUCLEOTIDE SEQUENCE</scope>
    <source>
        <strain evidence="5">ANL 6-2</strain>
    </source>
</reference>
<dbReference type="Gene3D" id="3.30.450.20">
    <property type="entry name" value="PAS domain"/>
    <property type="match status" value="4"/>
</dbReference>
<dbReference type="Pfam" id="PF08448">
    <property type="entry name" value="PAS_4"/>
    <property type="match status" value="2"/>
</dbReference>
<dbReference type="Pfam" id="PF00990">
    <property type="entry name" value="GGDEF"/>
    <property type="match status" value="1"/>
</dbReference>
<dbReference type="SUPFAM" id="SSF55785">
    <property type="entry name" value="PYP-like sensor domain (PAS domain)"/>
    <property type="match status" value="4"/>
</dbReference>
<dbReference type="InterPro" id="IPR001633">
    <property type="entry name" value="EAL_dom"/>
</dbReference>
<dbReference type="InterPro" id="IPR029787">
    <property type="entry name" value="Nucleotide_cyclase"/>
</dbReference>
<name>A0AAE3KHG4_9GAMM</name>
<feature type="domain" description="PAC" evidence="2">
    <location>
        <begin position="488"/>
        <end position="539"/>
    </location>
</feature>
<dbReference type="SUPFAM" id="SSF141868">
    <property type="entry name" value="EAL domain-like"/>
    <property type="match status" value="1"/>
</dbReference>
<keyword evidence="6" id="KW-1185">Reference proteome</keyword>
<dbReference type="PROSITE" id="PS50887">
    <property type="entry name" value="GGDEF"/>
    <property type="match status" value="1"/>
</dbReference>
<dbReference type="InterPro" id="IPR013656">
    <property type="entry name" value="PAS_4"/>
</dbReference>
<dbReference type="InterPro" id="IPR000700">
    <property type="entry name" value="PAS-assoc_C"/>
</dbReference>
<evidence type="ECO:0000259" key="2">
    <source>
        <dbReference type="PROSITE" id="PS50113"/>
    </source>
</evidence>
<dbReference type="InterPro" id="IPR000160">
    <property type="entry name" value="GGDEF_dom"/>
</dbReference>
<accession>A0AAE3KHG4</accession>
<evidence type="ECO:0000259" key="3">
    <source>
        <dbReference type="PROSITE" id="PS50883"/>
    </source>
</evidence>
<evidence type="ECO:0000313" key="6">
    <source>
        <dbReference type="Proteomes" id="UP001205843"/>
    </source>
</evidence>
<gene>
    <name evidence="5" type="ORF">J2T57_003488</name>
</gene>
<feature type="domain" description="PAS" evidence="1">
    <location>
        <begin position="536"/>
        <end position="572"/>
    </location>
</feature>
<feature type="domain" description="EAL" evidence="3">
    <location>
        <begin position="994"/>
        <end position="1241"/>
    </location>
</feature>
<evidence type="ECO:0000313" key="5">
    <source>
        <dbReference type="EMBL" id="MCP1676327.1"/>
    </source>
</evidence>
<dbReference type="Pfam" id="PF00989">
    <property type="entry name" value="PAS"/>
    <property type="match status" value="2"/>
</dbReference>
<dbReference type="CDD" id="cd01949">
    <property type="entry name" value="GGDEF"/>
    <property type="match status" value="1"/>
</dbReference>
<dbReference type="AlphaFoldDB" id="A0AAE3KHG4"/>